<dbReference type="Proteomes" id="UP000019426">
    <property type="component" value="Chromosome M2/40_rep2"/>
</dbReference>
<protein>
    <submittedName>
        <fullName evidence="2">Trans-aconitate 2-methyltransferase</fullName>
        <ecNumber evidence="2">2.1.1.144</ecNumber>
    </submittedName>
</protein>
<proteinExistence type="predicted"/>
<dbReference type="eggNOG" id="COG4106">
    <property type="taxonomic scope" value="Bacteria"/>
</dbReference>
<organism evidence="2 3">
    <name type="scientific">Clostridium bornimense</name>
    <dbReference type="NCBI Taxonomy" id="1216932"/>
    <lineage>
        <taxon>Bacteria</taxon>
        <taxon>Bacillati</taxon>
        <taxon>Bacillota</taxon>
        <taxon>Clostridia</taxon>
        <taxon>Eubacteriales</taxon>
        <taxon>Clostridiaceae</taxon>
        <taxon>Clostridium</taxon>
    </lineage>
</organism>
<dbReference type="EC" id="2.1.1.144" evidence="2"/>
<keyword evidence="3" id="KW-1185">Reference proteome</keyword>
<dbReference type="PANTHER" id="PTHR43861">
    <property type="entry name" value="TRANS-ACONITATE 2-METHYLTRANSFERASE-RELATED"/>
    <property type="match status" value="1"/>
</dbReference>
<accession>W6S249</accession>
<evidence type="ECO:0000259" key="1">
    <source>
        <dbReference type="Pfam" id="PF13847"/>
    </source>
</evidence>
<sequence>MADWNSMQYLMFKDERTQPAIDLVNRIHINEPKKILDIGCGPGNSTQVLAQRFPNAYILGVDKSPNMIETAKKHYPNLEFKICDVDKDLSILDKDFDIVFSNACIQWIPNHNQFLKDMIRLLKPDGILAVQTPMNYQEPIHKIIGEVSSSEKWKSEFINPRKFYNLTQSEYFDLLSEISSEFSMWQTTYCHKLRSHKDIMEWYRGTGLRPYLNVLSDEKKRAFEQDIFDRVIKEYPKQKNGNIIFRFPRFFFIATAKTK</sequence>
<dbReference type="Pfam" id="PF13847">
    <property type="entry name" value="Methyltransf_31"/>
    <property type="match status" value="1"/>
</dbReference>
<dbReference type="InterPro" id="IPR029063">
    <property type="entry name" value="SAM-dependent_MTases_sf"/>
</dbReference>
<dbReference type="Gene3D" id="3.40.50.150">
    <property type="entry name" value="Vaccinia Virus protein VP39"/>
    <property type="match status" value="1"/>
</dbReference>
<dbReference type="InterPro" id="IPR025714">
    <property type="entry name" value="Methyltranfer_dom"/>
</dbReference>
<dbReference type="GO" id="GO:0030798">
    <property type="term" value="F:trans-aconitate 2-methyltransferase activity"/>
    <property type="evidence" value="ECO:0007669"/>
    <property type="project" value="UniProtKB-EC"/>
</dbReference>
<keyword evidence="2" id="KW-0808">Transferase</keyword>
<dbReference type="EMBL" id="HG917869">
    <property type="protein sequence ID" value="CDM69954.1"/>
    <property type="molecule type" value="Genomic_DNA"/>
</dbReference>
<gene>
    <name evidence="2" type="ORF">CM240_2837</name>
</gene>
<dbReference type="RefSeq" id="WP_044040133.1">
    <property type="nucleotide sequence ID" value="NZ_HG917869.1"/>
</dbReference>
<dbReference type="CDD" id="cd02440">
    <property type="entry name" value="AdoMet_MTases"/>
    <property type="match status" value="1"/>
</dbReference>
<dbReference type="InterPro" id="IPR023149">
    <property type="entry name" value="Trans_acon_MeTrfase_C"/>
</dbReference>
<dbReference type="PATRIC" id="fig|1216932.3.peg.2798"/>
<reference evidence="2 3" key="1">
    <citation type="submission" date="2013-11" db="EMBL/GenBank/DDBJ databases">
        <title>Complete genome sequence of Clostridum sp. M2/40.</title>
        <authorList>
            <person name="Wibberg D."/>
            <person name="Puehler A."/>
            <person name="Schlueter A."/>
        </authorList>
    </citation>
    <scope>NUCLEOTIDE SEQUENCE [LARGE SCALE GENOMIC DNA]</scope>
    <source>
        <strain evidence="3">M2/40</strain>
    </source>
</reference>
<dbReference type="OrthoDB" id="9774345at2"/>
<dbReference type="HOGENOM" id="CLU_037990_5_2_9"/>
<dbReference type="KEGG" id="clt:CM240_2837"/>
<evidence type="ECO:0000313" key="3">
    <source>
        <dbReference type="Proteomes" id="UP000019426"/>
    </source>
</evidence>
<evidence type="ECO:0000313" key="2">
    <source>
        <dbReference type="EMBL" id="CDM69954.1"/>
    </source>
</evidence>
<dbReference type="SUPFAM" id="SSF53335">
    <property type="entry name" value="S-adenosyl-L-methionine-dependent methyltransferases"/>
    <property type="match status" value="1"/>
</dbReference>
<dbReference type="AlphaFoldDB" id="W6S249"/>
<dbReference type="PANTHER" id="PTHR43861:SF1">
    <property type="entry name" value="TRANS-ACONITATE 2-METHYLTRANSFERASE"/>
    <property type="match status" value="1"/>
</dbReference>
<dbReference type="GO" id="GO:0032259">
    <property type="term" value="P:methylation"/>
    <property type="evidence" value="ECO:0007669"/>
    <property type="project" value="UniProtKB-KW"/>
</dbReference>
<keyword evidence="2" id="KW-0489">Methyltransferase</keyword>
<feature type="domain" description="Methyltransferase" evidence="1">
    <location>
        <begin position="32"/>
        <end position="148"/>
    </location>
</feature>
<dbReference type="Gene3D" id="1.10.150.290">
    <property type="entry name" value="S-adenosyl-L-methionine-dependent methyltransferases"/>
    <property type="match status" value="1"/>
</dbReference>
<name>W6S249_9CLOT</name>